<feature type="non-terminal residue" evidence="2">
    <location>
        <position position="142"/>
    </location>
</feature>
<dbReference type="Gene3D" id="3.40.50.720">
    <property type="entry name" value="NAD(P)-binding Rossmann-like Domain"/>
    <property type="match status" value="1"/>
</dbReference>
<dbReference type="Proteomes" id="UP000034793">
    <property type="component" value="Unassembled WGS sequence"/>
</dbReference>
<dbReference type="InterPro" id="IPR036291">
    <property type="entry name" value="NAD(P)-bd_dom_sf"/>
</dbReference>
<dbReference type="InterPro" id="IPR016040">
    <property type="entry name" value="NAD(P)-bd_dom"/>
</dbReference>
<protein>
    <submittedName>
        <fullName evidence="2">dTDP-glucose 4,6-dehydratase</fullName>
    </submittedName>
</protein>
<evidence type="ECO:0000259" key="1">
    <source>
        <dbReference type="Pfam" id="PF16363"/>
    </source>
</evidence>
<feature type="domain" description="NAD(P)-binding" evidence="1">
    <location>
        <begin position="5"/>
        <end position="132"/>
    </location>
</feature>
<name>A0A0G0PUJ2_9BACT</name>
<organism evidence="2 3">
    <name type="scientific">Candidatus Woesebacteria bacterium GW2011_GWA1_39_8</name>
    <dbReference type="NCBI Taxonomy" id="1618552"/>
    <lineage>
        <taxon>Bacteria</taxon>
        <taxon>Candidatus Woeseibacteriota</taxon>
    </lineage>
</organism>
<dbReference type="SUPFAM" id="SSF51735">
    <property type="entry name" value="NAD(P)-binding Rossmann-fold domains"/>
    <property type="match status" value="1"/>
</dbReference>
<reference evidence="2 3" key="1">
    <citation type="journal article" date="2015" name="Nature">
        <title>rRNA introns, odd ribosomes, and small enigmatic genomes across a large radiation of phyla.</title>
        <authorList>
            <person name="Brown C.T."/>
            <person name="Hug L.A."/>
            <person name="Thomas B.C."/>
            <person name="Sharon I."/>
            <person name="Castelle C.J."/>
            <person name="Singh A."/>
            <person name="Wilkins M.J."/>
            <person name="Williams K.H."/>
            <person name="Banfield J.F."/>
        </authorList>
    </citation>
    <scope>NUCLEOTIDE SEQUENCE [LARGE SCALE GENOMIC DNA]</scope>
</reference>
<proteinExistence type="predicted"/>
<sequence length="142" mass="15793">MTKLLVTGGAGFIGSNFIRYWFKNYPGDKIVNLDKLTYAGHLSSIKDISSKKNYKFIKGDICNPEVVEKAMKGVDYVVHFAAESHVDRSILSPQVFLKTNVIGTQVLLAAALKEGVQRFHHISTDEVFGDLPLNSKDKFDEG</sequence>
<dbReference type="Pfam" id="PF16363">
    <property type="entry name" value="GDP_Man_Dehyd"/>
    <property type="match status" value="1"/>
</dbReference>
<accession>A0A0G0PUJ2</accession>
<gene>
    <name evidence="2" type="ORF">UT61_C0042G0001</name>
</gene>
<dbReference type="PANTHER" id="PTHR43000">
    <property type="entry name" value="DTDP-D-GLUCOSE 4,6-DEHYDRATASE-RELATED"/>
    <property type="match status" value="1"/>
</dbReference>
<dbReference type="AlphaFoldDB" id="A0A0G0PUJ2"/>
<evidence type="ECO:0000313" key="2">
    <source>
        <dbReference type="EMBL" id="KKR28766.1"/>
    </source>
</evidence>
<comment type="caution">
    <text evidence="2">The sequence shown here is derived from an EMBL/GenBank/DDBJ whole genome shotgun (WGS) entry which is preliminary data.</text>
</comment>
<dbReference type="EMBL" id="LBXL01000042">
    <property type="protein sequence ID" value="KKR28766.1"/>
    <property type="molecule type" value="Genomic_DNA"/>
</dbReference>
<evidence type="ECO:0000313" key="3">
    <source>
        <dbReference type="Proteomes" id="UP000034793"/>
    </source>
</evidence>